<evidence type="ECO:0000256" key="6">
    <source>
        <dbReference type="SAM" id="Phobius"/>
    </source>
</evidence>
<feature type="transmembrane region" description="Helical" evidence="6">
    <location>
        <begin position="24"/>
        <end position="43"/>
    </location>
</feature>
<protein>
    <submittedName>
        <fullName evidence="8">Amino acid permease domain-containing protein</fullName>
    </submittedName>
</protein>
<evidence type="ECO:0000256" key="1">
    <source>
        <dbReference type="ARBA" id="ARBA00004141"/>
    </source>
</evidence>
<evidence type="ECO:0000256" key="2">
    <source>
        <dbReference type="ARBA" id="ARBA00022448"/>
    </source>
</evidence>
<dbReference type="GO" id="GO:0055085">
    <property type="term" value="P:transmembrane transport"/>
    <property type="evidence" value="ECO:0007669"/>
    <property type="project" value="InterPro"/>
</dbReference>
<evidence type="ECO:0000256" key="3">
    <source>
        <dbReference type="ARBA" id="ARBA00022692"/>
    </source>
</evidence>
<evidence type="ECO:0000313" key="9">
    <source>
        <dbReference type="Proteomes" id="UP001201812"/>
    </source>
</evidence>
<comment type="subcellular location">
    <subcellularLocation>
        <location evidence="1">Membrane</location>
        <topology evidence="1">Multi-pass membrane protein</topology>
    </subcellularLocation>
</comment>
<dbReference type="AlphaFoldDB" id="A0AAD4MEG4"/>
<keyword evidence="2" id="KW-0813">Transport</keyword>
<dbReference type="EMBL" id="JAKKPZ010001120">
    <property type="protein sequence ID" value="KAI1690632.1"/>
    <property type="molecule type" value="Genomic_DNA"/>
</dbReference>
<comment type="caution">
    <text evidence="8">The sequence shown here is derived from an EMBL/GenBank/DDBJ whole genome shotgun (WGS) entry which is preliminary data.</text>
</comment>
<organism evidence="8 9">
    <name type="scientific">Ditylenchus destructor</name>
    <dbReference type="NCBI Taxonomy" id="166010"/>
    <lineage>
        <taxon>Eukaryota</taxon>
        <taxon>Metazoa</taxon>
        <taxon>Ecdysozoa</taxon>
        <taxon>Nematoda</taxon>
        <taxon>Chromadorea</taxon>
        <taxon>Rhabditida</taxon>
        <taxon>Tylenchina</taxon>
        <taxon>Tylenchomorpha</taxon>
        <taxon>Sphaerularioidea</taxon>
        <taxon>Anguinidae</taxon>
        <taxon>Anguininae</taxon>
        <taxon>Ditylenchus</taxon>
    </lineage>
</organism>
<dbReference type="PANTHER" id="PTHR43495:SF5">
    <property type="entry name" value="GAMMA-AMINOBUTYRIC ACID PERMEASE"/>
    <property type="match status" value="1"/>
</dbReference>
<proteinExistence type="predicted"/>
<dbReference type="PANTHER" id="PTHR43495">
    <property type="entry name" value="GABA PERMEASE"/>
    <property type="match status" value="1"/>
</dbReference>
<evidence type="ECO:0000259" key="7">
    <source>
        <dbReference type="Pfam" id="PF00324"/>
    </source>
</evidence>
<gene>
    <name evidence="8" type="ORF">DdX_22366</name>
</gene>
<keyword evidence="4 6" id="KW-1133">Transmembrane helix</keyword>
<evidence type="ECO:0000313" key="8">
    <source>
        <dbReference type="EMBL" id="KAI1690632.1"/>
    </source>
</evidence>
<feature type="transmembrane region" description="Helical" evidence="6">
    <location>
        <begin position="63"/>
        <end position="87"/>
    </location>
</feature>
<sequence>MIAVAAGEAEDPQRAVRRRSAPPSCGWCVLPVTLALILAIVPWDQAGKGGSPFVTVMEAVQVPYAAGVINFIVLVAALSAMNSQLYITTRMMFSLSRAGPRACGAGQADAQRHAAERAAAVDQRHRHRHRAERAVSGDLVHADDGDLDVRRAVHVDDDFVTHYFFRRRWAREGGAALSFRMPGFPLLTLLGAGPCWRSWSRPISPACLR</sequence>
<keyword evidence="9" id="KW-1185">Reference proteome</keyword>
<feature type="domain" description="Amino acid permease/ SLC12A" evidence="7">
    <location>
        <begin position="1"/>
        <end position="99"/>
    </location>
</feature>
<dbReference type="Proteomes" id="UP001201812">
    <property type="component" value="Unassembled WGS sequence"/>
</dbReference>
<dbReference type="GO" id="GO:0016020">
    <property type="term" value="C:membrane"/>
    <property type="evidence" value="ECO:0007669"/>
    <property type="project" value="UniProtKB-SubCell"/>
</dbReference>
<dbReference type="InterPro" id="IPR004841">
    <property type="entry name" value="AA-permease/SLC12A_dom"/>
</dbReference>
<keyword evidence="3 6" id="KW-0812">Transmembrane</keyword>
<evidence type="ECO:0000256" key="5">
    <source>
        <dbReference type="ARBA" id="ARBA00023136"/>
    </source>
</evidence>
<accession>A0AAD4MEG4</accession>
<dbReference type="Gene3D" id="1.20.1740.10">
    <property type="entry name" value="Amino acid/polyamine transporter I"/>
    <property type="match status" value="1"/>
</dbReference>
<dbReference type="Pfam" id="PF00324">
    <property type="entry name" value="AA_permease"/>
    <property type="match status" value="1"/>
</dbReference>
<name>A0AAD4MEG4_9BILA</name>
<keyword evidence="5 6" id="KW-0472">Membrane</keyword>
<evidence type="ECO:0000256" key="4">
    <source>
        <dbReference type="ARBA" id="ARBA00022989"/>
    </source>
</evidence>
<reference evidence="8" key="1">
    <citation type="submission" date="2022-01" db="EMBL/GenBank/DDBJ databases">
        <title>Genome Sequence Resource for Two Populations of Ditylenchus destructor, the Migratory Endoparasitic Phytonematode.</title>
        <authorList>
            <person name="Zhang H."/>
            <person name="Lin R."/>
            <person name="Xie B."/>
        </authorList>
    </citation>
    <scope>NUCLEOTIDE SEQUENCE</scope>
    <source>
        <strain evidence="8">BazhouSP</strain>
    </source>
</reference>